<gene>
    <name evidence="2" type="ORF">OFUS_LOCUS19157</name>
</gene>
<dbReference type="SUPFAM" id="SSF56436">
    <property type="entry name" value="C-type lectin-like"/>
    <property type="match status" value="2"/>
</dbReference>
<feature type="signal peptide" evidence="1">
    <location>
        <begin position="1"/>
        <end position="22"/>
    </location>
</feature>
<dbReference type="AlphaFoldDB" id="A0A8S4PMR4"/>
<accession>A0A8S4PMR4</accession>
<reference evidence="2" key="1">
    <citation type="submission" date="2022-03" db="EMBL/GenBank/DDBJ databases">
        <authorList>
            <person name="Martin C."/>
        </authorList>
    </citation>
    <scope>NUCLEOTIDE SEQUENCE</scope>
</reference>
<feature type="chain" id="PRO_5035786079" evidence="1">
    <location>
        <begin position="23"/>
        <end position="402"/>
    </location>
</feature>
<proteinExistence type="predicted"/>
<evidence type="ECO:0000256" key="1">
    <source>
        <dbReference type="SAM" id="SignalP"/>
    </source>
</evidence>
<organism evidence="2 3">
    <name type="scientific">Owenia fusiformis</name>
    <name type="common">Polychaete worm</name>
    <dbReference type="NCBI Taxonomy" id="6347"/>
    <lineage>
        <taxon>Eukaryota</taxon>
        <taxon>Metazoa</taxon>
        <taxon>Spiralia</taxon>
        <taxon>Lophotrochozoa</taxon>
        <taxon>Annelida</taxon>
        <taxon>Polychaeta</taxon>
        <taxon>Sedentaria</taxon>
        <taxon>Canalipalpata</taxon>
        <taxon>Sabellida</taxon>
        <taxon>Oweniida</taxon>
        <taxon>Oweniidae</taxon>
        <taxon>Owenia</taxon>
    </lineage>
</organism>
<dbReference type="Proteomes" id="UP000749559">
    <property type="component" value="Unassembled WGS sequence"/>
</dbReference>
<dbReference type="InterPro" id="IPR016187">
    <property type="entry name" value="CTDL_fold"/>
</dbReference>
<dbReference type="InterPro" id="IPR016186">
    <property type="entry name" value="C-type_lectin-like/link_sf"/>
</dbReference>
<keyword evidence="3" id="KW-1185">Reference proteome</keyword>
<sequence>MATMGMYFLLLVAVCVVSLTEAQDCLSFINYEYRNSDPTQFTWKTTPCTSAAQIICEIPKAAPECPPRFNVNILNTCYYVNLTRVPHVDIDDLCATRGGRRFYVNTAEEANLMGEELRKYPDTAAGFKEFSIRGWEGKGEYTNEQADGTCLIITNYRNKNSDPGIFYNTTEDCTGGSQRLCEASKLDNGECPAEIDDFYIENTCYDVDFAFNSHDKNSVLCNMAGGHLVDINSREELAAVGNKLVELGIQGQGTIEFSVKSFSEASSSTINVAGPLDATSFEVNFDENGECLLFTNMRNAATDRTKFIWIYQACTNNAMTLCEMQKPLTGCPSDFDDIITEDSCYKYNQAFVLPASIIPWCNIYGGTIASIDNASEAATLGVELTNLPDNGYKELFISGWTG</sequence>
<feature type="non-terminal residue" evidence="2">
    <location>
        <position position="402"/>
    </location>
</feature>
<dbReference type="EMBL" id="CAIIXF020000009">
    <property type="protein sequence ID" value="CAH1794469.1"/>
    <property type="molecule type" value="Genomic_DNA"/>
</dbReference>
<keyword evidence="1" id="KW-0732">Signal</keyword>
<protein>
    <submittedName>
        <fullName evidence="2">Uncharacterized protein</fullName>
    </submittedName>
</protein>
<evidence type="ECO:0000313" key="3">
    <source>
        <dbReference type="Proteomes" id="UP000749559"/>
    </source>
</evidence>
<comment type="caution">
    <text evidence="2">The sequence shown here is derived from an EMBL/GenBank/DDBJ whole genome shotgun (WGS) entry which is preliminary data.</text>
</comment>
<dbReference type="Gene3D" id="3.10.100.10">
    <property type="entry name" value="Mannose-Binding Protein A, subunit A"/>
    <property type="match status" value="1"/>
</dbReference>
<name>A0A8S4PMR4_OWEFU</name>
<evidence type="ECO:0000313" key="2">
    <source>
        <dbReference type="EMBL" id="CAH1794469.1"/>
    </source>
</evidence>